<comment type="caution">
    <text evidence="3">The sequence shown here is derived from an EMBL/GenBank/DDBJ whole genome shotgun (WGS) entry which is preliminary data.</text>
</comment>
<sequence length="306" mass="35019">MTETQKDKKQQILSAKQKLKEFQRKKNAENSTSNSAASSKVLRQTDKKLESDNTVLLKSEPTATNKDNGLPLETNTNIDPKINDYSTIADIKSTEDAFCKSIESLDSEKTIHISDENSENTTLTPKSDQISSGEKIMNFDKESKNPPISKALSPILREKLKNSISGYKKTQNQKIELSQNTSGFNKDTSYEKSDLENQNNYINFERVKSNSNDFEILYNEQNNEILQLKQSLENNNSIVQDIQSELKLTKQQNINLNSNYMLSKHKVIESEKKVELLNSDLKKLRHQMDELQQKQNTHTQSHTENI</sequence>
<evidence type="ECO:0000313" key="4">
    <source>
        <dbReference type="Proteomes" id="UP000245383"/>
    </source>
</evidence>
<evidence type="ECO:0000313" key="3">
    <source>
        <dbReference type="EMBL" id="PVU85815.1"/>
    </source>
</evidence>
<proteinExistence type="predicted"/>
<feature type="compositionally biased region" description="Basic and acidic residues" evidence="2">
    <location>
        <begin position="1"/>
        <end position="10"/>
    </location>
</feature>
<protein>
    <submittedName>
        <fullName evidence="3">Uncharacterized protein</fullName>
    </submittedName>
</protein>
<dbReference type="EMBL" id="MBFR01000788">
    <property type="protein sequence ID" value="PVU85815.1"/>
    <property type="molecule type" value="Genomic_DNA"/>
</dbReference>
<name>A0A2T9Y0G1_9FUNG</name>
<feature type="coiled-coil region" evidence="1">
    <location>
        <begin position="239"/>
        <end position="301"/>
    </location>
</feature>
<reference evidence="3 4" key="1">
    <citation type="journal article" date="2018" name="MBio">
        <title>Comparative Genomics Reveals the Core Gene Toolbox for the Fungus-Insect Symbiosis.</title>
        <authorList>
            <person name="Wang Y."/>
            <person name="Stata M."/>
            <person name="Wang W."/>
            <person name="Stajich J.E."/>
            <person name="White M.M."/>
            <person name="Moncalvo J.M."/>
        </authorList>
    </citation>
    <scope>NUCLEOTIDE SEQUENCE [LARGE SCALE GENOMIC DNA]</scope>
    <source>
        <strain evidence="3 4">SWE-8-4</strain>
    </source>
</reference>
<keyword evidence="4" id="KW-1185">Reference proteome</keyword>
<evidence type="ECO:0000256" key="1">
    <source>
        <dbReference type="SAM" id="Coils"/>
    </source>
</evidence>
<organism evidence="3 4">
    <name type="scientific">Smittium simulii</name>
    <dbReference type="NCBI Taxonomy" id="133385"/>
    <lineage>
        <taxon>Eukaryota</taxon>
        <taxon>Fungi</taxon>
        <taxon>Fungi incertae sedis</taxon>
        <taxon>Zoopagomycota</taxon>
        <taxon>Kickxellomycotina</taxon>
        <taxon>Harpellomycetes</taxon>
        <taxon>Harpellales</taxon>
        <taxon>Legeriomycetaceae</taxon>
        <taxon>Smittium</taxon>
    </lineage>
</organism>
<keyword evidence="1" id="KW-0175">Coiled coil</keyword>
<feature type="compositionally biased region" description="Low complexity" evidence="2">
    <location>
        <begin position="29"/>
        <end position="40"/>
    </location>
</feature>
<feature type="region of interest" description="Disordered" evidence="2">
    <location>
        <begin position="1"/>
        <end position="79"/>
    </location>
</feature>
<dbReference type="AlphaFoldDB" id="A0A2T9Y0G1"/>
<accession>A0A2T9Y0G1</accession>
<dbReference type="Proteomes" id="UP000245383">
    <property type="component" value="Unassembled WGS sequence"/>
</dbReference>
<gene>
    <name evidence="3" type="ORF">BB561_006894</name>
</gene>
<evidence type="ECO:0000256" key="2">
    <source>
        <dbReference type="SAM" id="MobiDB-lite"/>
    </source>
</evidence>
<feature type="compositionally biased region" description="Basic and acidic residues" evidence="2">
    <location>
        <begin position="18"/>
        <end position="28"/>
    </location>
</feature>
<dbReference type="STRING" id="133385.A0A2T9Y0G1"/>
<feature type="compositionally biased region" description="Polar residues" evidence="2">
    <location>
        <begin position="52"/>
        <end position="78"/>
    </location>
</feature>
<feature type="non-terminal residue" evidence="3">
    <location>
        <position position="306"/>
    </location>
</feature>